<proteinExistence type="predicted"/>
<accession>A0AAW0AK32</accession>
<comment type="caution">
    <text evidence="2">The sequence shown here is derived from an EMBL/GenBank/DDBJ whole genome shotgun (WGS) entry which is preliminary data.</text>
</comment>
<feature type="region of interest" description="Disordered" evidence="1">
    <location>
        <begin position="26"/>
        <end position="91"/>
    </location>
</feature>
<organism evidence="2 3">
    <name type="scientific">Favolaschia claudopus</name>
    <dbReference type="NCBI Taxonomy" id="2862362"/>
    <lineage>
        <taxon>Eukaryota</taxon>
        <taxon>Fungi</taxon>
        <taxon>Dikarya</taxon>
        <taxon>Basidiomycota</taxon>
        <taxon>Agaricomycotina</taxon>
        <taxon>Agaricomycetes</taxon>
        <taxon>Agaricomycetidae</taxon>
        <taxon>Agaricales</taxon>
        <taxon>Marasmiineae</taxon>
        <taxon>Mycenaceae</taxon>
        <taxon>Favolaschia</taxon>
    </lineage>
</organism>
<keyword evidence="3" id="KW-1185">Reference proteome</keyword>
<gene>
    <name evidence="2" type="ORF">R3P38DRAFT_3208002</name>
</gene>
<dbReference type="AlphaFoldDB" id="A0AAW0AK32"/>
<name>A0AAW0AK32_9AGAR</name>
<dbReference type="EMBL" id="JAWWNJ010000061">
    <property type="protein sequence ID" value="KAK7013151.1"/>
    <property type="molecule type" value="Genomic_DNA"/>
</dbReference>
<protein>
    <submittedName>
        <fullName evidence="2">Uncharacterized protein</fullName>
    </submittedName>
</protein>
<evidence type="ECO:0000313" key="2">
    <source>
        <dbReference type="EMBL" id="KAK7013151.1"/>
    </source>
</evidence>
<dbReference type="Proteomes" id="UP001362999">
    <property type="component" value="Unassembled WGS sequence"/>
</dbReference>
<sequence>MTSPFVAGNPDPHPNRLKALKKHLQEMLQDPEKAQKEHDELMASLQSHPKSHTAAHDYLKRKTRASIRREQQTRQREINSVNETTETTNEPRIVQELDAVIPLEEQVLDAITDEATKTQVKALFEAMREARENPPTEEQIQAQIELMKASKDWPA</sequence>
<evidence type="ECO:0000313" key="3">
    <source>
        <dbReference type="Proteomes" id="UP001362999"/>
    </source>
</evidence>
<feature type="compositionally biased region" description="Basic and acidic residues" evidence="1">
    <location>
        <begin position="30"/>
        <end position="41"/>
    </location>
</feature>
<feature type="compositionally biased region" description="Basic and acidic residues" evidence="1">
    <location>
        <begin position="67"/>
        <end position="77"/>
    </location>
</feature>
<reference evidence="2 3" key="1">
    <citation type="journal article" date="2024" name="J Genomics">
        <title>Draft genome sequencing and assembly of Favolaschia claudopus CIRM-BRFM 2984 isolated from oak limbs.</title>
        <authorList>
            <person name="Navarro D."/>
            <person name="Drula E."/>
            <person name="Chaduli D."/>
            <person name="Cazenave R."/>
            <person name="Ahrendt S."/>
            <person name="Wang J."/>
            <person name="Lipzen A."/>
            <person name="Daum C."/>
            <person name="Barry K."/>
            <person name="Grigoriev I.V."/>
            <person name="Favel A."/>
            <person name="Rosso M.N."/>
            <person name="Martin F."/>
        </authorList>
    </citation>
    <scope>NUCLEOTIDE SEQUENCE [LARGE SCALE GENOMIC DNA]</scope>
    <source>
        <strain evidence="2 3">CIRM-BRFM 2984</strain>
    </source>
</reference>
<evidence type="ECO:0000256" key="1">
    <source>
        <dbReference type="SAM" id="MobiDB-lite"/>
    </source>
</evidence>